<dbReference type="Gene3D" id="3.40.50.2020">
    <property type="match status" value="1"/>
</dbReference>
<keyword evidence="2" id="KW-0808">Transferase</keyword>
<evidence type="ECO:0000259" key="1">
    <source>
        <dbReference type="Pfam" id="PF00156"/>
    </source>
</evidence>
<gene>
    <name evidence="2" type="ORF">IDM40_21475</name>
</gene>
<evidence type="ECO:0000313" key="3">
    <source>
        <dbReference type="Proteomes" id="UP000806528"/>
    </source>
</evidence>
<dbReference type="GO" id="GO:0016757">
    <property type="term" value="F:glycosyltransferase activity"/>
    <property type="evidence" value="ECO:0007669"/>
    <property type="project" value="UniProtKB-KW"/>
</dbReference>
<dbReference type="SUPFAM" id="SSF53271">
    <property type="entry name" value="PRTase-like"/>
    <property type="match status" value="1"/>
</dbReference>
<dbReference type="InterPro" id="IPR000836">
    <property type="entry name" value="PRTase_dom"/>
</dbReference>
<name>A0ABR9PBL6_9ACTN</name>
<proteinExistence type="predicted"/>
<dbReference type="Proteomes" id="UP000806528">
    <property type="component" value="Unassembled WGS sequence"/>
</dbReference>
<dbReference type="Pfam" id="PF00156">
    <property type="entry name" value="Pribosyltran"/>
    <property type="match status" value="1"/>
</dbReference>
<organism evidence="2 3">
    <name type="scientific">Nocardiopsis coralli</name>
    <dbReference type="NCBI Taxonomy" id="2772213"/>
    <lineage>
        <taxon>Bacteria</taxon>
        <taxon>Bacillati</taxon>
        <taxon>Actinomycetota</taxon>
        <taxon>Actinomycetes</taxon>
        <taxon>Streptosporangiales</taxon>
        <taxon>Nocardiopsidaceae</taxon>
        <taxon>Nocardiopsis</taxon>
    </lineage>
</organism>
<keyword evidence="2" id="KW-0328">Glycosyltransferase</keyword>
<keyword evidence="3" id="KW-1185">Reference proteome</keyword>
<accession>A0ABR9PBL6</accession>
<dbReference type="Gene3D" id="3.30.1310.20">
    <property type="entry name" value="PRTase-like"/>
    <property type="match status" value="1"/>
</dbReference>
<comment type="caution">
    <text evidence="2">The sequence shown here is derived from an EMBL/GenBank/DDBJ whole genome shotgun (WGS) entry which is preliminary data.</text>
</comment>
<evidence type="ECO:0000313" key="2">
    <source>
        <dbReference type="EMBL" id="MBE3001243.1"/>
    </source>
</evidence>
<dbReference type="CDD" id="cd06223">
    <property type="entry name" value="PRTases_typeI"/>
    <property type="match status" value="1"/>
</dbReference>
<dbReference type="EMBL" id="JADBGI010000022">
    <property type="protein sequence ID" value="MBE3001243.1"/>
    <property type="molecule type" value="Genomic_DNA"/>
</dbReference>
<dbReference type="InterPro" id="IPR029057">
    <property type="entry name" value="PRTase-like"/>
</dbReference>
<feature type="domain" description="Phosphoribosyltransferase" evidence="1">
    <location>
        <begin position="7"/>
        <end position="163"/>
    </location>
</feature>
<sequence length="207" mass="22165">MFRDRLEAGERLADELAAQEWHRPVVLAMPRGGVPVAVPVARRLDAPLDVVVARKIPVPGSPEVAVGATTAQGPPIFNRRSLGRIGLHEDDLADAVAVEQGEAQRRVEIYRGGADEPEVRDRDVIVVDDGLATGMSARAALGHLRERGAASLVLAVPVRAPDAAPTDLCEQVVAVSVPDGFRSVGEWYEDFTQVADDEVRRFLAGAP</sequence>
<dbReference type="RefSeq" id="WP_193123839.1">
    <property type="nucleotide sequence ID" value="NZ_JADBGI010000022.1"/>
</dbReference>
<reference evidence="2 3" key="1">
    <citation type="submission" date="2020-09" db="EMBL/GenBank/DDBJ databases">
        <title>Diversity and distribution of actinomycetes associated with coral in the coast of Hainan.</title>
        <authorList>
            <person name="Li F."/>
        </authorList>
    </citation>
    <scope>NUCLEOTIDE SEQUENCE [LARGE SCALE GENOMIC DNA]</scope>
    <source>
        <strain evidence="2 3">HNM0947</strain>
    </source>
</reference>
<protein>
    <submittedName>
        <fullName evidence="2">Phosphoribosyltransferase</fullName>
    </submittedName>
</protein>